<dbReference type="Proteomes" id="UP001497516">
    <property type="component" value="Chromosome 3"/>
</dbReference>
<evidence type="ECO:0000313" key="1">
    <source>
        <dbReference type="EMBL" id="CAL1377010.1"/>
    </source>
</evidence>
<dbReference type="AlphaFoldDB" id="A0AAV2DTU5"/>
<evidence type="ECO:0000313" key="2">
    <source>
        <dbReference type="Proteomes" id="UP001497516"/>
    </source>
</evidence>
<reference evidence="1 2" key="1">
    <citation type="submission" date="2024-04" db="EMBL/GenBank/DDBJ databases">
        <authorList>
            <person name="Fracassetti M."/>
        </authorList>
    </citation>
    <scope>NUCLEOTIDE SEQUENCE [LARGE SCALE GENOMIC DNA]</scope>
</reference>
<proteinExistence type="predicted"/>
<accession>A0AAV2DTU5</accession>
<organism evidence="1 2">
    <name type="scientific">Linum trigynum</name>
    <dbReference type="NCBI Taxonomy" id="586398"/>
    <lineage>
        <taxon>Eukaryota</taxon>
        <taxon>Viridiplantae</taxon>
        <taxon>Streptophyta</taxon>
        <taxon>Embryophyta</taxon>
        <taxon>Tracheophyta</taxon>
        <taxon>Spermatophyta</taxon>
        <taxon>Magnoliopsida</taxon>
        <taxon>eudicotyledons</taxon>
        <taxon>Gunneridae</taxon>
        <taxon>Pentapetalae</taxon>
        <taxon>rosids</taxon>
        <taxon>fabids</taxon>
        <taxon>Malpighiales</taxon>
        <taxon>Linaceae</taxon>
        <taxon>Linum</taxon>
    </lineage>
</organism>
<protein>
    <submittedName>
        <fullName evidence="1">Uncharacterized protein</fullName>
    </submittedName>
</protein>
<gene>
    <name evidence="1" type="ORF">LTRI10_LOCUS18696</name>
</gene>
<keyword evidence="2" id="KW-1185">Reference proteome</keyword>
<sequence>MLKSKESHHPSNKTRVCMAAKAAQEEGNSYSSLELINTVIITMSWLRPEVLKSTSSFPKKKSLIKRLVSTVKKKLYLLRFQRYPCLSSWQEEPNTTFTLPTVLSAGGWRCSCHQFLSSSA</sequence>
<name>A0AAV2DTU5_9ROSI</name>
<dbReference type="EMBL" id="OZ034816">
    <property type="protein sequence ID" value="CAL1377010.1"/>
    <property type="molecule type" value="Genomic_DNA"/>
</dbReference>